<name>A0AA88YDE7_PINIB</name>
<evidence type="ECO:0000256" key="6">
    <source>
        <dbReference type="ARBA" id="ARBA00022989"/>
    </source>
</evidence>
<protein>
    <recommendedName>
        <fullName evidence="10">Hexosyltransferase</fullName>
        <ecNumber evidence="10">2.4.1.-</ecNumber>
    </recommendedName>
</protein>
<evidence type="ECO:0000256" key="3">
    <source>
        <dbReference type="ARBA" id="ARBA00022679"/>
    </source>
</evidence>
<evidence type="ECO:0000256" key="2">
    <source>
        <dbReference type="ARBA" id="ARBA00009239"/>
    </source>
</evidence>
<dbReference type="GO" id="GO:0032580">
    <property type="term" value="C:Golgi cisterna membrane"/>
    <property type="evidence" value="ECO:0007669"/>
    <property type="project" value="UniProtKB-SubCell"/>
</dbReference>
<dbReference type="InterPro" id="IPR029044">
    <property type="entry name" value="Nucleotide-diphossugar_trans"/>
</dbReference>
<dbReference type="EMBL" id="VSWD01000007">
    <property type="protein sequence ID" value="KAK3097222.1"/>
    <property type="molecule type" value="Genomic_DNA"/>
</dbReference>
<keyword evidence="7 10" id="KW-0333">Golgi apparatus</keyword>
<evidence type="ECO:0000256" key="4">
    <source>
        <dbReference type="ARBA" id="ARBA00022692"/>
    </source>
</evidence>
<keyword evidence="9" id="KW-0325">Glycoprotein</keyword>
<dbReference type="InterPro" id="IPR008428">
    <property type="entry name" value="Chond_GalNAc"/>
</dbReference>
<evidence type="ECO:0000256" key="9">
    <source>
        <dbReference type="ARBA" id="ARBA00023180"/>
    </source>
</evidence>
<keyword evidence="3 10" id="KW-0808">Transferase</keyword>
<sequence length="795" mass="90806">MTMSRRRYLRIQKIAGLVFGIFFGILLSSWCRHTFLPCGPLIERCCIHINYHLNIVEHAPVDKVPHHVRLTQPASSGAFNFSRYIPKDEKGFLLIGVITAKKFLNTRAVAAYDTWTNTCNGICKVIFFSSEGSVSEHNIPIVSLPGVDDSYPPQRKSLMMLKYLHDHYVNNFEWFMRADDDVFIKGDRMEKFLRSINSSVPQYIGQAGTGKREEYGKLYLGKHENFCMGGPGIVMSHVTLRLVAPHAEECVNNLMTTHEDVEVGRCVRKFTGLSCTWAFEMQHLFYQNYKEEAGSFRTTLKDKGVRKSLTLHSVKDPRQQYRIHNYLRSVHIQDLHHKEILLQREVTNMERLTGMRPTNIKQGAIPSLTKSVPSTADEVLAWEFISKAIVSHRSSNPRHGINYPLKVALEENINQLLQIINKNARQKGRTIDYKEIWYGYKRVNPLHGADYMLDLLLTYKKHKGRKITVPVRRHAYLQQTFGAVEFIEDPYTANYASLKSDVESPDLFKYLGAGTNYTELMKLDKSREVIHFILPLAGRLDIFKRFISNYEEVCLKTNAAAQLHVVLFNDSDTSSADKIIDLIGQYQKKYGGQNIEIIFAKGPFARAKALDIGASQCEQNALMFFIDVDIIFSKATLHRIRFNTKLGVQVYYPIVFSQYDPTFICSEKSTSKPCHIDWRNFTSDMGYWRNFGFGIASMYNSDLSSVGGFDTSIQGWGKEDVDLYTKFAESRVRIFRAVDPDLVHAFHPITCDSSLNEAQSVMCIGSKASSYASTKYLAKLVKSIPQIMNRKVGSR</sequence>
<dbReference type="Proteomes" id="UP001186944">
    <property type="component" value="Unassembled WGS sequence"/>
</dbReference>
<accession>A0AA88YDE7</accession>
<keyword evidence="5 10" id="KW-0735">Signal-anchor</keyword>
<comment type="caution">
    <text evidence="11">The sequence shown here is derived from an EMBL/GenBank/DDBJ whole genome shotgun (WGS) entry which is preliminary data.</text>
</comment>
<dbReference type="InterPro" id="IPR051227">
    <property type="entry name" value="CS_glycosyltransferase"/>
</dbReference>
<dbReference type="PANTHER" id="PTHR12369:SF11">
    <property type="entry name" value="HEXOSYLTRANSFERASE"/>
    <property type="match status" value="1"/>
</dbReference>
<keyword evidence="8" id="KW-0472">Membrane</keyword>
<keyword evidence="12" id="KW-1185">Reference proteome</keyword>
<comment type="subcellular location">
    <subcellularLocation>
        <location evidence="1 10">Golgi apparatus</location>
        <location evidence="1 10">Golgi stack membrane</location>
        <topology evidence="1 10">Single-pass type II membrane protein</topology>
    </subcellularLocation>
</comment>
<dbReference type="GO" id="GO:0047238">
    <property type="term" value="F:glucuronosyl-N-acetylgalactosaminyl-proteoglycan 4-beta-N-acetylgalactosaminyltransferase activity"/>
    <property type="evidence" value="ECO:0007669"/>
    <property type="project" value="TreeGrafter"/>
</dbReference>
<evidence type="ECO:0000256" key="8">
    <source>
        <dbReference type="ARBA" id="ARBA00023136"/>
    </source>
</evidence>
<organism evidence="11 12">
    <name type="scientific">Pinctada imbricata</name>
    <name type="common">Atlantic pearl-oyster</name>
    <name type="synonym">Pinctada martensii</name>
    <dbReference type="NCBI Taxonomy" id="66713"/>
    <lineage>
        <taxon>Eukaryota</taxon>
        <taxon>Metazoa</taxon>
        <taxon>Spiralia</taxon>
        <taxon>Lophotrochozoa</taxon>
        <taxon>Mollusca</taxon>
        <taxon>Bivalvia</taxon>
        <taxon>Autobranchia</taxon>
        <taxon>Pteriomorphia</taxon>
        <taxon>Pterioida</taxon>
        <taxon>Pterioidea</taxon>
        <taxon>Pteriidae</taxon>
        <taxon>Pinctada</taxon>
    </lineage>
</organism>
<dbReference type="PANTHER" id="PTHR12369">
    <property type="entry name" value="CHONDROITIN SYNTHASE"/>
    <property type="match status" value="1"/>
</dbReference>
<dbReference type="AlphaFoldDB" id="A0AA88YDE7"/>
<evidence type="ECO:0000256" key="10">
    <source>
        <dbReference type="RuleBase" id="RU364016"/>
    </source>
</evidence>
<evidence type="ECO:0000256" key="7">
    <source>
        <dbReference type="ARBA" id="ARBA00023034"/>
    </source>
</evidence>
<comment type="similarity">
    <text evidence="2 10">Belongs to the chondroitin N-acetylgalactosaminyltransferase family.</text>
</comment>
<dbReference type="FunFam" id="3.90.550.50:FF:000004">
    <property type="entry name" value="Hexosyltransferase"/>
    <property type="match status" value="1"/>
</dbReference>
<dbReference type="EC" id="2.4.1.-" evidence="10"/>
<dbReference type="Gene3D" id="3.90.550.10">
    <property type="entry name" value="Spore Coat Polysaccharide Biosynthesis Protein SpsA, Chain A"/>
    <property type="match status" value="1"/>
</dbReference>
<evidence type="ECO:0000313" key="11">
    <source>
        <dbReference type="EMBL" id="KAK3097222.1"/>
    </source>
</evidence>
<dbReference type="Gene3D" id="3.90.550.50">
    <property type="match status" value="1"/>
</dbReference>
<dbReference type="SUPFAM" id="SSF53448">
    <property type="entry name" value="Nucleotide-diphospho-sugar transferases"/>
    <property type="match status" value="1"/>
</dbReference>
<keyword evidence="4" id="KW-0812">Transmembrane</keyword>
<dbReference type="Pfam" id="PF05679">
    <property type="entry name" value="CHGN"/>
    <property type="match status" value="1"/>
</dbReference>
<evidence type="ECO:0000256" key="1">
    <source>
        <dbReference type="ARBA" id="ARBA00004447"/>
    </source>
</evidence>
<reference evidence="11" key="1">
    <citation type="submission" date="2019-08" db="EMBL/GenBank/DDBJ databases">
        <title>The improved chromosome-level genome for the pearl oyster Pinctada fucata martensii using PacBio sequencing and Hi-C.</title>
        <authorList>
            <person name="Zheng Z."/>
        </authorList>
    </citation>
    <scope>NUCLEOTIDE SEQUENCE</scope>
    <source>
        <strain evidence="11">ZZ-2019</strain>
        <tissue evidence="11">Adductor muscle</tissue>
    </source>
</reference>
<evidence type="ECO:0000313" key="12">
    <source>
        <dbReference type="Proteomes" id="UP001186944"/>
    </source>
</evidence>
<evidence type="ECO:0000256" key="5">
    <source>
        <dbReference type="ARBA" id="ARBA00022968"/>
    </source>
</evidence>
<proteinExistence type="inferred from homology"/>
<keyword evidence="6" id="KW-1133">Transmembrane helix</keyword>
<gene>
    <name evidence="11" type="ORF">FSP39_007684</name>
</gene>